<dbReference type="Pfam" id="PF02085">
    <property type="entry name" value="Cytochrom_CIII"/>
    <property type="match status" value="1"/>
</dbReference>
<feature type="signal peptide" evidence="7">
    <location>
        <begin position="1"/>
        <end position="21"/>
    </location>
</feature>
<feature type="binding site" description="covalent" evidence="6">
    <location>
        <position position="64"/>
    </location>
    <ligand>
        <name>heme c</name>
        <dbReference type="ChEBI" id="CHEBI:61717"/>
        <label>1</label>
    </ligand>
</feature>
<dbReference type="GO" id="GO:0046872">
    <property type="term" value="F:metal ion binding"/>
    <property type="evidence" value="ECO:0007669"/>
    <property type="project" value="UniProtKB-KW"/>
</dbReference>
<feature type="binding site" description="axial binding residue" evidence="6">
    <location>
        <position position="59"/>
    </location>
    <ligand>
        <name>heme c</name>
        <dbReference type="ChEBI" id="CHEBI:61717"/>
        <label>1</label>
    </ligand>
    <ligandPart>
        <name>Fe</name>
        <dbReference type="ChEBI" id="CHEBI:18248"/>
    </ligandPart>
</feature>
<feature type="binding site" description="axial binding residue" evidence="6">
    <location>
        <position position="132"/>
    </location>
    <ligand>
        <name>heme c</name>
        <dbReference type="ChEBI" id="CHEBI:61717"/>
        <label>1</label>
    </ligand>
    <ligandPart>
        <name>Fe</name>
        <dbReference type="ChEBI" id="CHEBI:18248"/>
    </ligandPart>
</feature>
<feature type="binding site" description="axial binding residue" evidence="6">
    <location>
        <position position="62"/>
    </location>
    <ligand>
        <name>heme c</name>
        <dbReference type="ChEBI" id="CHEBI:61717"/>
        <label>1</label>
    </ligand>
    <ligandPart>
        <name>Fe</name>
        <dbReference type="ChEBI" id="CHEBI:18248"/>
    </ligandPart>
</feature>
<proteinExistence type="predicted"/>
<comment type="caution">
    <text evidence="9">The sequence shown here is derived from an EMBL/GenBank/DDBJ whole genome shotgun (WGS) entry which is preliminary data.</text>
</comment>
<dbReference type="Gene3D" id="3.90.10.10">
    <property type="entry name" value="Cytochrome C3"/>
    <property type="match status" value="1"/>
</dbReference>
<gene>
    <name evidence="9" type="ORF">DSM101010T_08340</name>
</gene>
<evidence type="ECO:0000256" key="6">
    <source>
        <dbReference type="PIRSR" id="PIRSR602322-1"/>
    </source>
</evidence>
<dbReference type="AlphaFoldDB" id="A0A7J0BFK8"/>
<evidence type="ECO:0000256" key="4">
    <source>
        <dbReference type="ARBA" id="ARBA00022982"/>
    </source>
</evidence>
<dbReference type="GO" id="GO:0009055">
    <property type="term" value="F:electron transfer activity"/>
    <property type="evidence" value="ECO:0007669"/>
    <property type="project" value="InterPro"/>
</dbReference>
<feature type="binding site" description="axial binding residue" evidence="6">
    <location>
        <position position="63"/>
    </location>
    <ligand>
        <name>heme c</name>
        <dbReference type="ChEBI" id="CHEBI:61717"/>
        <label>1</label>
    </ligand>
    <ligandPart>
        <name>Fe</name>
        <dbReference type="ChEBI" id="CHEBI:18248"/>
    </ligandPart>
</feature>
<feature type="binding site" description="axial binding residue" evidence="6">
    <location>
        <position position="75"/>
    </location>
    <ligand>
        <name>heme c</name>
        <dbReference type="ChEBI" id="CHEBI:61717"/>
        <label>1</label>
    </ligand>
    <ligandPart>
        <name>Fe</name>
        <dbReference type="ChEBI" id="CHEBI:18248"/>
    </ligandPart>
</feature>
<dbReference type="GO" id="GO:0020037">
    <property type="term" value="F:heme binding"/>
    <property type="evidence" value="ECO:0007669"/>
    <property type="project" value="InterPro"/>
</dbReference>
<dbReference type="PRINTS" id="PR00609">
    <property type="entry name" value="CYTOCHROMEC3"/>
</dbReference>
<keyword evidence="5 6" id="KW-0408">Iron</keyword>
<keyword evidence="10" id="KW-1185">Reference proteome</keyword>
<evidence type="ECO:0000256" key="2">
    <source>
        <dbReference type="ARBA" id="ARBA00022617"/>
    </source>
</evidence>
<evidence type="ECO:0000256" key="1">
    <source>
        <dbReference type="ARBA" id="ARBA00022448"/>
    </source>
</evidence>
<feature type="binding site" description="covalent" evidence="6">
    <location>
        <position position="114"/>
    </location>
    <ligand>
        <name>heme c</name>
        <dbReference type="ChEBI" id="CHEBI:61717"/>
        <label>3</label>
    </ligand>
</feature>
<organism evidence="9 10">
    <name type="scientific">Desulfovibrio subterraneus</name>
    <dbReference type="NCBI Taxonomy" id="2718620"/>
    <lineage>
        <taxon>Bacteria</taxon>
        <taxon>Pseudomonadati</taxon>
        <taxon>Thermodesulfobacteriota</taxon>
        <taxon>Desulfovibrionia</taxon>
        <taxon>Desulfovibrionales</taxon>
        <taxon>Desulfovibrionaceae</taxon>
        <taxon>Desulfovibrio</taxon>
    </lineage>
</organism>
<evidence type="ECO:0000256" key="5">
    <source>
        <dbReference type="ARBA" id="ARBA00023004"/>
    </source>
</evidence>
<feature type="binding site" description="axial binding residue" evidence="6">
    <location>
        <position position="54"/>
    </location>
    <ligand>
        <name>heme c</name>
        <dbReference type="ChEBI" id="CHEBI:61717"/>
        <label>3</label>
    </ligand>
    <ligandPart>
        <name>Fe</name>
        <dbReference type="ChEBI" id="CHEBI:18248"/>
    </ligandPart>
</feature>
<comment type="cofactor">
    <cofactor evidence="6">
        <name>heme c</name>
        <dbReference type="ChEBI" id="CHEBI:61717"/>
    </cofactor>
    <text evidence="6">Binds 4 heme c groups covalently per monomer.</text>
</comment>
<feature type="binding site" description="axial binding residue" evidence="6">
    <location>
        <position position="51"/>
    </location>
    <ligand>
        <name>heme c</name>
        <dbReference type="ChEBI" id="CHEBI:61717"/>
        <label>1</label>
    </ligand>
    <ligandPart>
        <name>Fe</name>
        <dbReference type="ChEBI" id="CHEBI:18248"/>
    </ligandPart>
</feature>
<dbReference type="RefSeq" id="WP_174404178.1">
    <property type="nucleotide sequence ID" value="NZ_BLVO01000012.1"/>
</dbReference>
<keyword evidence="1" id="KW-0813">Transport</keyword>
<protein>
    <recommendedName>
        <fullName evidence="8">Class III cytochrome C domain-containing protein</fullName>
    </recommendedName>
</protein>
<sequence length="134" mass="14316">MRSILAIASVIIMLLTTAAFAVTTEKAPADPVIIKVPEGTKLKKSLVSFPHAKHAAEACATCHHTMDKNPKAQPCSTKGCHDMGNPVTKEEKLSMTYFRNAYHANVTASCNGCHKARKAEGKPAGPTDCKGCHK</sequence>
<dbReference type="Proteomes" id="UP000503840">
    <property type="component" value="Unassembled WGS sequence"/>
</dbReference>
<keyword evidence="4" id="KW-0249">Electron transport</keyword>
<evidence type="ECO:0000313" key="10">
    <source>
        <dbReference type="Proteomes" id="UP000503840"/>
    </source>
</evidence>
<evidence type="ECO:0000259" key="8">
    <source>
        <dbReference type="Pfam" id="PF02085"/>
    </source>
</evidence>
<evidence type="ECO:0000256" key="3">
    <source>
        <dbReference type="ARBA" id="ARBA00022723"/>
    </source>
</evidence>
<evidence type="ECO:0000256" key="7">
    <source>
        <dbReference type="SAM" id="SignalP"/>
    </source>
</evidence>
<dbReference type="CDD" id="cd08168">
    <property type="entry name" value="Cytochrom_C3"/>
    <property type="match status" value="1"/>
</dbReference>
<feature type="binding site" description="axial binding residue" evidence="6">
    <location>
        <position position="113"/>
    </location>
    <ligand>
        <name>heme c</name>
        <dbReference type="ChEBI" id="CHEBI:61717"/>
        <label>1</label>
    </ligand>
    <ligandPart>
        <name>Fe</name>
        <dbReference type="ChEBI" id="CHEBI:18248"/>
    </ligandPart>
</feature>
<dbReference type="InterPro" id="IPR002322">
    <property type="entry name" value="Cyt_c_III"/>
</dbReference>
<feature type="binding site" description="axial binding residue" evidence="6">
    <location>
        <position position="129"/>
    </location>
    <ligand>
        <name>heme c</name>
        <dbReference type="ChEBI" id="CHEBI:61717"/>
        <label>1</label>
    </ligand>
    <ligandPart>
        <name>Fe</name>
        <dbReference type="ChEBI" id="CHEBI:18248"/>
    </ligandPart>
</feature>
<feature type="domain" description="Class III cytochrome C" evidence="8">
    <location>
        <begin position="33"/>
        <end position="133"/>
    </location>
</feature>
<reference evidence="9 10" key="1">
    <citation type="submission" date="2020-05" db="EMBL/GenBank/DDBJ databases">
        <title>Draft genome sequence of Desulfovibrio sp. strain HN2T.</title>
        <authorList>
            <person name="Ueno A."/>
            <person name="Tamazawa S."/>
            <person name="Tamamura S."/>
            <person name="Murakami T."/>
            <person name="Kiyama T."/>
            <person name="Inomata H."/>
            <person name="Amano Y."/>
            <person name="Miyakawa K."/>
            <person name="Tamaki H."/>
            <person name="Naganuma T."/>
            <person name="Kaneko K."/>
        </authorList>
    </citation>
    <scope>NUCLEOTIDE SEQUENCE [LARGE SCALE GENOMIC DNA]</scope>
    <source>
        <strain evidence="9 10">HN2</strain>
    </source>
</reference>
<dbReference type="InterPro" id="IPR020942">
    <property type="entry name" value="Cyt_c_III_dom"/>
</dbReference>
<feature type="binding site" description="axial binding residue" evidence="6">
    <location>
        <position position="81"/>
    </location>
    <ligand>
        <name>heme c</name>
        <dbReference type="ChEBI" id="CHEBI:61717"/>
        <label>1</label>
    </ligand>
    <ligandPart>
        <name>Fe</name>
        <dbReference type="ChEBI" id="CHEBI:18248"/>
    </ligandPart>
</feature>
<accession>A0A7J0BFK8</accession>
<name>A0A7J0BFK8_9BACT</name>
<feature type="binding site" description="covalent" evidence="6">
    <location>
        <position position="133"/>
    </location>
    <ligand>
        <name>heme c</name>
        <dbReference type="ChEBI" id="CHEBI:61717"/>
        <label>4</label>
    </ligand>
</feature>
<keyword evidence="3 6" id="KW-0479">Metal-binding</keyword>
<keyword evidence="7" id="KW-0732">Signal</keyword>
<dbReference type="InterPro" id="IPR036280">
    <property type="entry name" value="Multihaem_cyt_sf"/>
</dbReference>
<evidence type="ECO:0000313" key="9">
    <source>
        <dbReference type="EMBL" id="GFM32469.1"/>
    </source>
</evidence>
<feature type="binding site" description="covalent" evidence="6">
    <location>
        <position position="80"/>
    </location>
    <ligand>
        <name>heme c</name>
        <dbReference type="ChEBI" id="CHEBI:61717"/>
        <label>2</label>
    </ligand>
</feature>
<feature type="chain" id="PRO_5029632294" description="Class III cytochrome C domain-containing protein" evidence="7">
    <location>
        <begin position="22"/>
        <end position="134"/>
    </location>
</feature>
<keyword evidence="2 6" id="KW-0349">Heme</keyword>
<feature type="binding site" description="axial binding residue" evidence="6">
    <location>
        <position position="110"/>
    </location>
    <ligand>
        <name>heme c</name>
        <dbReference type="ChEBI" id="CHEBI:61717"/>
        <label>1</label>
    </ligand>
    <ligandPart>
        <name>Fe</name>
        <dbReference type="ChEBI" id="CHEBI:18248"/>
    </ligandPart>
</feature>
<dbReference type="SUPFAM" id="SSF48695">
    <property type="entry name" value="Multiheme cytochromes"/>
    <property type="match status" value="1"/>
</dbReference>
<dbReference type="EMBL" id="BLVO01000012">
    <property type="protein sequence ID" value="GFM32469.1"/>
    <property type="molecule type" value="Genomic_DNA"/>
</dbReference>